<dbReference type="SUPFAM" id="SSF48264">
    <property type="entry name" value="Cytochrome P450"/>
    <property type="match status" value="1"/>
</dbReference>
<dbReference type="PRINTS" id="PR00385">
    <property type="entry name" value="P450"/>
</dbReference>
<comment type="similarity">
    <text evidence="1 7">Belongs to the cytochrome P450 family.</text>
</comment>
<keyword evidence="3 7" id="KW-0479">Metal-binding</keyword>
<comment type="caution">
    <text evidence="8">The sequence shown here is derived from an EMBL/GenBank/DDBJ whole genome shotgun (WGS) entry which is preliminary data.</text>
</comment>
<dbReference type="PRINTS" id="PR00359">
    <property type="entry name" value="BP450"/>
</dbReference>
<dbReference type="GO" id="GO:0004497">
    <property type="term" value="F:monooxygenase activity"/>
    <property type="evidence" value="ECO:0007669"/>
    <property type="project" value="UniProtKB-KW"/>
</dbReference>
<dbReference type="Pfam" id="PF00067">
    <property type="entry name" value="p450"/>
    <property type="match status" value="1"/>
</dbReference>
<dbReference type="PANTHER" id="PTHR46696:SF1">
    <property type="entry name" value="CYTOCHROME P450 YJIB-RELATED"/>
    <property type="match status" value="1"/>
</dbReference>
<evidence type="ECO:0000256" key="5">
    <source>
        <dbReference type="ARBA" id="ARBA00023004"/>
    </source>
</evidence>
<accession>A0A934KCW3</accession>
<dbReference type="PROSITE" id="PS00086">
    <property type="entry name" value="CYTOCHROME_P450"/>
    <property type="match status" value="1"/>
</dbReference>
<evidence type="ECO:0000256" key="2">
    <source>
        <dbReference type="ARBA" id="ARBA00022617"/>
    </source>
</evidence>
<organism evidence="8 9">
    <name type="scientific">Candidatus Nephthysia bennettiae</name>
    <dbReference type="NCBI Taxonomy" id="3127016"/>
    <lineage>
        <taxon>Bacteria</taxon>
        <taxon>Bacillati</taxon>
        <taxon>Candidatus Dormiibacterota</taxon>
        <taxon>Candidatus Dormibacteria</taxon>
        <taxon>Candidatus Dormibacterales</taxon>
        <taxon>Candidatus Dormibacteraceae</taxon>
        <taxon>Candidatus Nephthysia</taxon>
    </lineage>
</organism>
<evidence type="ECO:0000256" key="7">
    <source>
        <dbReference type="RuleBase" id="RU000461"/>
    </source>
</evidence>
<dbReference type="FunFam" id="1.10.630.10:FF:000018">
    <property type="entry name" value="Cytochrome P450 monooxygenase"/>
    <property type="match status" value="1"/>
</dbReference>
<evidence type="ECO:0000256" key="1">
    <source>
        <dbReference type="ARBA" id="ARBA00010617"/>
    </source>
</evidence>
<evidence type="ECO:0000313" key="8">
    <source>
        <dbReference type="EMBL" id="MBJ7601382.1"/>
    </source>
</evidence>
<dbReference type="GO" id="GO:0016705">
    <property type="term" value="F:oxidoreductase activity, acting on paired donors, with incorporation or reduction of molecular oxygen"/>
    <property type="evidence" value="ECO:0007669"/>
    <property type="project" value="InterPro"/>
</dbReference>
<evidence type="ECO:0000313" key="9">
    <source>
        <dbReference type="Proteomes" id="UP000612893"/>
    </source>
</evidence>
<dbReference type="GO" id="GO:0005506">
    <property type="term" value="F:iron ion binding"/>
    <property type="evidence" value="ECO:0007669"/>
    <property type="project" value="InterPro"/>
</dbReference>
<keyword evidence="5 7" id="KW-0408">Iron</keyword>
<dbReference type="GO" id="GO:0020037">
    <property type="term" value="F:heme binding"/>
    <property type="evidence" value="ECO:0007669"/>
    <property type="project" value="InterPro"/>
</dbReference>
<dbReference type="CDD" id="cd20625">
    <property type="entry name" value="CYP164-like"/>
    <property type="match status" value="1"/>
</dbReference>
<dbReference type="AlphaFoldDB" id="A0A934KCW3"/>
<keyword evidence="2 7" id="KW-0349">Heme</keyword>
<gene>
    <name evidence="8" type="ORF">JF922_25330</name>
</gene>
<dbReference type="Gene3D" id="1.10.630.10">
    <property type="entry name" value="Cytochrome P450"/>
    <property type="match status" value="1"/>
</dbReference>
<name>A0A934KCW3_9BACT</name>
<keyword evidence="9" id="KW-1185">Reference proteome</keyword>
<dbReference type="Proteomes" id="UP000612893">
    <property type="component" value="Unassembled WGS sequence"/>
</dbReference>
<keyword evidence="6 7" id="KW-0503">Monooxygenase</keyword>
<dbReference type="EMBL" id="JAEKNR010000242">
    <property type="protein sequence ID" value="MBJ7601382.1"/>
    <property type="molecule type" value="Genomic_DNA"/>
</dbReference>
<dbReference type="InterPro" id="IPR017972">
    <property type="entry name" value="Cyt_P450_CS"/>
</dbReference>
<reference evidence="8" key="1">
    <citation type="submission" date="2020-10" db="EMBL/GenBank/DDBJ databases">
        <title>Ca. Dormibacterota MAGs.</title>
        <authorList>
            <person name="Montgomery K."/>
        </authorList>
    </citation>
    <scope>NUCLEOTIDE SEQUENCE [LARGE SCALE GENOMIC DNA]</scope>
    <source>
        <strain evidence="8">SC8812_S17_10</strain>
    </source>
</reference>
<evidence type="ECO:0000256" key="6">
    <source>
        <dbReference type="ARBA" id="ARBA00023033"/>
    </source>
</evidence>
<evidence type="ECO:0000256" key="4">
    <source>
        <dbReference type="ARBA" id="ARBA00023002"/>
    </source>
</evidence>
<evidence type="ECO:0000256" key="3">
    <source>
        <dbReference type="ARBA" id="ARBA00022723"/>
    </source>
</evidence>
<dbReference type="InterPro" id="IPR036396">
    <property type="entry name" value="Cyt_P450_sf"/>
</dbReference>
<dbReference type="InterPro" id="IPR001128">
    <property type="entry name" value="Cyt_P450"/>
</dbReference>
<dbReference type="InterPro" id="IPR002397">
    <property type="entry name" value="Cyt_P450_B"/>
</dbReference>
<keyword evidence="4 7" id="KW-0560">Oxidoreductase</keyword>
<protein>
    <submittedName>
        <fullName evidence="8">Cytochrome P450</fullName>
    </submittedName>
</protein>
<proteinExistence type="inferred from homology"/>
<dbReference type="PANTHER" id="PTHR46696">
    <property type="entry name" value="P450, PUTATIVE (EUROFUNG)-RELATED"/>
    <property type="match status" value="1"/>
</dbReference>
<sequence length="359" mass="39168">MDTWVLTRYDDVSLLLRDQRLSVERQRWKGFQALDGQAPVASMLVVDPPYHTRLRALVSRAFTPRTVERLRPRIEAFVNDALDRAESRGGLELIGDLAYPLPVTVIAEMLGVPSADWPRFRAWSRALVAALDPLSARAAGAAGAALAAREALGGYLSEIVALRRAEPAEDLITALLLLDESGEGLTHLELVVMANLLLVAGHETTVNLIGNGVLALLRHPEQLASLRERPELIRPAVEELLRFDSPVQLTARVALEPFEMGAQEIQAGDMLIALLGSANRDGGQFSDPDRLDLGREPNPHLSFGRGIHFCLGASLARLEAQVAIGALVSRFPRLRLQGTVRRSPTVTLRGVRRLPLSVG</sequence>